<dbReference type="Gene3D" id="2.20.28.10">
    <property type="match status" value="1"/>
</dbReference>
<sequence length="784" mass="88402">MAKRRLEEDENISEEETDVGMSVTNEIGSEDMDEIREDLYESERVFEESEAVEHSDIEDLIGQEAGSIRSEESRTRAGIMPEDEYDAEDIFKASEVTKDFFEQDFFRVKLVKKFICFFNEFKSKKYVAKIRKMCSENLESIEVSYLDIEEESMDLIKLLNQHAEMTIEVMDKALSDVVRMQFPNYHMIKPKVHARIIDLPVCDTIRSLRNSHLGKLVKVSGVVTRRSGVFPLYSIVKFSCLKCKSVFGPFVASSFKPTHCFECQSKGPFTVNTTETIYKDFQKLTIQEIPGSIPAGSLPRSKEVLLFYDLIDCAKPGEEVEVIGVYKNNFNVSLNIKNGFPVFFTVIEASSISKRAGKIEMTDDDIREIKKIGRHPEIKRIVINSIAPSVYGHSEVKRAIALAMLGGVAKESTSHRIRGDINVLLLGDPGMAKSQFLRYVENTSHRAVLATGQGASSVGLTASVRKDPVVKEWTLEGGALVLADKGVCLIDEFDKMNEHDRTSIHEAMEQQSISISKAGIVATLHARCSVIAAANPIRGRYNGSLTFSQNVNLSDPIISRFDILCVTKDSIDAGEDEKTARFIIDSHGGCGREKPNGFDAKRMMMSQDLLRKYILYARTNVMPAFNDVDIEKISSLYTELRKESLPSGLPVTVRHVESIVRISEAFAKMRLSSIVSAEDIDEAISVVLDSFMGAQKYSMSKSLRKKFVKYFNRSNTDVLVFLLKEMFNEKMKAFRSQSVSVDEFERRISSFGFSVPSNFYLCDLFKNNGFRLDKEARLILRSTH</sequence>
<keyword evidence="6" id="KW-0479">Metal-binding</keyword>
<dbReference type="InterPro" id="IPR059098">
    <property type="entry name" value="WHD_MCM2"/>
</dbReference>
<accession>A0A9Q9C2N8</accession>
<name>A0A9Q9C2N8_ENCHE</name>
<evidence type="ECO:0000259" key="17">
    <source>
        <dbReference type="PROSITE" id="PS50051"/>
    </source>
</evidence>
<dbReference type="SUPFAM" id="SSF50249">
    <property type="entry name" value="Nucleic acid-binding proteins"/>
    <property type="match status" value="1"/>
</dbReference>
<evidence type="ECO:0000256" key="1">
    <source>
        <dbReference type="ARBA" id="ARBA00004123"/>
    </source>
</evidence>
<evidence type="ECO:0000256" key="9">
    <source>
        <dbReference type="ARBA" id="ARBA00022801"/>
    </source>
</evidence>
<dbReference type="Gene3D" id="2.40.50.140">
    <property type="entry name" value="Nucleic acid-binding proteins"/>
    <property type="match status" value="1"/>
</dbReference>
<dbReference type="InterPro" id="IPR041562">
    <property type="entry name" value="MCM_lid"/>
</dbReference>
<dbReference type="GO" id="GO:0031261">
    <property type="term" value="C:DNA replication preinitiation complex"/>
    <property type="evidence" value="ECO:0007669"/>
    <property type="project" value="UniProtKB-ARBA"/>
</dbReference>
<keyword evidence="13" id="KW-0238">DNA-binding</keyword>
<dbReference type="PROSITE" id="PS00847">
    <property type="entry name" value="MCM_1"/>
    <property type="match status" value="1"/>
</dbReference>
<keyword evidence="12" id="KW-0067">ATP-binding</keyword>
<dbReference type="InterPro" id="IPR001208">
    <property type="entry name" value="MCM_dom"/>
</dbReference>
<dbReference type="GO" id="GO:0000727">
    <property type="term" value="P:double-strand break repair via break-induced replication"/>
    <property type="evidence" value="ECO:0007669"/>
    <property type="project" value="TreeGrafter"/>
</dbReference>
<dbReference type="Pfam" id="PF00493">
    <property type="entry name" value="MCM"/>
    <property type="match status" value="1"/>
</dbReference>
<dbReference type="Proteomes" id="UP001059546">
    <property type="component" value="Chromosome IV"/>
</dbReference>
<dbReference type="Gene3D" id="3.30.1640.10">
    <property type="entry name" value="mini-chromosome maintenance (MCM) complex, chain A, domain 1"/>
    <property type="match status" value="1"/>
</dbReference>
<evidence type="ECO:0000256" key="6">
    <source>
        <dbReference type="ARBA" id="ARBA00022723"/>
    </source>
</evidence>
<feature type="region of interest" description="Disordered" evidence="16">
    <location>
        <begin position="1"/>
        <end position="34"/>
    </location>
</feature>
<comment type="subcellular location">
    <subcellularLocation>
        <location evidence="1">Nucleus</location>
    </subcellularLocation>
</comment>
<evidence type="ECO:0000256" key="5">
    <source>
        <dbReference type="ARBA" id="ARBA00022705"/>
    </source>
</evidence>
<dbReference type="SMART" id="SM00350">
    <property type="entry name" value="MCM"/>
    <property type="match status" value="1"/>
</dbReference>
<evidence type="ECO:0000256" key="12">
    <source>
        <dbReference type="ARBA" id="ARBA00022840"/>
    </source>
</evidence>
<dbReference type="PANTHER" id="PTHR11630:SF44">
    <property type="entry name" value="DNA REPLICATION LICENSING FACTOR MCM2"/>
    <property type="match status" value="1"/>
</dbReference>
<organism evidence="18 19">
    <name type="scientific">Encephalitozoon hellem</name>
    <name type="common">Microsporidian parasite</name>
    <dbReference type="NCBI Taxonomy" id="27973"/>
    <lineage>
        <taxon>Eukaryota</taxon>
        <taxon>Fungi</taxon>
        <taxon>Fungi incertae sedis</taxon>
        <taxon>Microsporidia</taxon>
        <taxon>Unikaryonidae</taxon>
        <taxon>Encephalitozoon</taxon>
    </lineage>
</organism>
<dbReference type="GO" id="GO:0043138">
    <property type="term" value="F:3'-5' DNA helicase activity"/>
    <property type="evidence" value="ECO:0007669"/>
    <property type="project" value="TreeGrafter"/>
</dbReference>
<reference evidence="18" key="1">
    <citation type="submission" date="2021-05" db="EMBL/GenBank/DDBJ databases">
        <title>Encephalitozoon hellem ATCC 50604 Complete Genome.</title>
        <authorList>
            <person name="Mascarenhas dos Santos A.C."/>
            <person name="Julian A.T."/>
            <person name="Pombert J.-F."/>
        </authorList>
    </citation>
    <scope>NUCLEOTIDE SEQUENCE</scope>
    <source>
        <strain evidence="18">ATCC 50604</strain>
    </source>
</reference>
<dbReference type="Pfam" id="PF23669">
    <property type="entry name" value="WHD_MCM2"/>
    <property type="match status" value="1"/>
</dbReference>
<evidence type="ECO:0000256" key="10">
    <source>
        <dbReference type="ARBA" id="ARBA00022806"/>
    </source>
</evidence>
<feature type="domain" description="MCM C-terminal AAA(+) ATPase" evidence="17">
    <location>
        <begin position="378"/>
        <end position="583"/>
    </location>
</feature>
<keyword evidence="5" id="KW-0235">DNA replication</keyword>
<dbReference type="Pfam" id="PF14551">
    <property type="entry name" value="MCM_N"/>
    <property type="match status" value="1"/>
</dbReference>
<evidence type="ECO:0000256" key="11">
    <source>
        <dbReference type="ARBA" id="ARBA00022833"/>
    </source>
</evidence>
<dbReference type="AlphaFoldDB" id="A0A9Q9C2N8"/>
<dbReference type="SUPFAM" id="SSF52540">
    <property type="entry name" value="P-loop containing nucleoside triphosphate hydrolases"/>
    <property type="match status" value="1"/>
</dbReference>
<keyword evidence="14" id="KW-0539">Nucleus</keyword>
<keyword evidence="11" id="KW-0862">Zinc</keyword>
<dbReference type="InterPro" id="IPR027417">
    <property type="entry name" value="P-loop_NTPase"/>
</dbReference>
<evidence type="ECO:0000256" key="8">
    <source>
        <dbReference type="ARBA" id="ARBA00022771"/>
    </source>
</evidence>
<dbReference type="GO" id="GO:0043596">
    <property type="term" value="C:nuclear replication fork"/>
    <property type="evidence" value="ECO:0007669"/>
    <property type="project" value="UniProtKB-ARBA"/>
</dbReference>
<dbReference type="InterPro" id="IPR008045">
    <property type="entry name" value="MCM2"/>
</dbReference>
<evidence type="ECO:0000256" key="14">
    <source>
        <dbReference type="ARBA" id="ARBA00023242"/>
    </source>
</evidence>
<dbReference type="InterPro" id="IPR018525">
    <property type="entry name" value="MCM_CS"/>
</dbReference>
<keyword evidence="10" id="KW-0347">Helicase</keyword>
<evidence type="ECO:0000256" key="7">
    <source>
        <dbReference type="ARBA" id="ARBA00022741"/>
    </source>
</evidence>
<evidence type="ECO:0000256" key="3">
    <source>
        <dbReference type="ARBA" id="ARBA00012551"/>
    </source>
</evidence>
<evidence type="ECO:0000313" key="18">
    <source>
        <dbReference type="EMBL" id="UTX42971.1"/>
    </source>
</evidence>
<dbReference type="PROSITE" id="PS50051">
    <property type="entry name" value="MCM_2"/>
    <property type="match status" value="1"/>
</dbReference>
<evidence type="ECO:0000256" key="2">
    <source>
        <dbReference type="ARBA" id="ARBA00008010"/>
    </source>
</evidence>
<dbReference type="InterPro" id="IPR033762">
    <property type="entry name" value="MCM_OB"/>
</dbReference>
<dbReference type="Pfam" id="PF17207">
    <property type="entry name" value="MCM_OB"/>
    <property type="match status" value="1"/>
</dbReference>
<dbReference type="PRINTS" id="PR01657">
    <property type="entry name" value="MCMFAMILY"/>
</dbReference>
<keyword evidence="15" id="KW-0131">Cell cycle</keyword>
<dbReference type="EC" id="3.6.4.12" evidence="3"/>
<dbReference type="PRINTS" id="PR01658">
    <property type="entry name" value="MCMPROTEIN2"/>
</dbReference>
<proteinExistence type="inferred from homology"/>
<evidence type="ECO:0000256" key="15">
    <source>
        <dbReference type="ARBA" id="ARBA00023306"/>
    </source>
</evidence>
<dbReference type="GO" id="GO:0008270">
    <property type="term" value="F:zinc ion binding"/>
    <property type="evidence" value="ECO:0007669"/>
    <property type="project" value="UniProtKB-KW"/>
</dbReference>
<dbReference type="GO" id="GO:0016787">
    <property type="term" value="F:hydrolase activity"/>
    <property type="evidence" value="ECO:0007669"/>
    <property type="project" value="UniProtKB-KW"/>
</dbReference>
<protein>
    <recommendedName>
        <fullName evidence="4">DNA replication licensing factor MCM2</fullName>
        <ecNumber evidence="3">3.6.4.12</ecNumber>
    </recommendedName>
</protein>
<dbReference type="EMBL" id="CP075150">
    <property type="protein sequence ID" value="UTX42971.1"/>
    <property type="molecule type" value="Genomic_DNA"/>
</dbReference>
<keyword evidence="9" id="KW-0378">Hydrolase</keyword>
<dbReference type="GO" id="GO:0005656">
    <property type="term" value="C:nuclear pre-replicative complex"/>
    <property type="evidence" value="ECO:0007669"/>
    <property type="project" value="UniProtKB-ARBA"/>
</dbReference>
<dbReference type="GO" id="GO:1902975">
    <property type="term" value="P:mitotic DNA replication initiation"/>
    <property type="evidence" value="ECO:0007669"/>
    <property type="project" value="TreeGrafter"/>
</dbReference>
<gene>
    <name evidence="18" type="ORF">GPU96_04g07030</name>
</gene>
<evidence type="ECO:0000256" key="13">
    <source>
        <dbReference type="ARBA" id="ARBA00023125"/>
    </source>
</evidence>
<dbReference type="InterPro" id="IPR031327">
    <property type="entry name" value="MCM"/>
</dbReference>
<dbReference type="GO" id="GO:0042555">
    <property type="term" value="C:MCM complex"/>
    <property type="evidence" value="ECO:0007669"/>
    <property type="project" value="InterPro"/>
</dbReference>
<evidence type="ECO:0000256" key="4">
    <source>
        <dbReference type="ARBA" id="ARBA00018925"/>
    </source>
</evidence>
<evidence type="ECO:0000256" key="16">
    <source>
        <dbReference type="SAM" id="MobiDB-lite"/>
    </source>
</evidence>
<comment type="similarity">
    <text evidence="2">Belongs to the MCM family.</text>
</comment>
<feature type="compositionally biased region" description="Acidic residues" evidence="16">
    <location>
        <begin position="8"/>
        <end position="18"/>
    </location>
</feature>
<dbReference type="GO" id="GO:0017116">
    <property type="term" value="F:single-stranded DNA helicase activity"/>
    <property type="evidence" value="ECO:0007669"/>
    <property type="project" value="TreeGrafter"/>
</dbReference>
<dbReference type="FunFam" id="3.40.50.300:FF:001141">
    <property type="entry name" value="DNA helicase"/>
    <property type="match status" value="1"/>
</dbReference>
<dbReference type="GO" id="GO:0003697">
    <property type="term" value="F:single-stranded DNA binding"/>
    <property type="evidence" value="ECO:0007669"/>
    <property type="project" value="TreeGrafter"/>
</dbReference>
<keyword evidence="7" id="KW-0547">Nucleotide-binding</keyword>
<dbReference type="GO" id="GO:0006279">
    <property type="term" value="P:premeiotic DNA replication"/>
    <property type="evidence" value="ECO:0007669"/>
    <property type="project" value="UniProtKB-ARBA"/>
</dbReference>
<dbReference type="InterPro" id="IPR027925">
    <property type="entry name" value="MCM_N"/>
</dbReference>
<keyword evidence="8" id="KW-0863">Zinc-finger</keyword>
<evidence type="ECO:0000313" key="19">
    <source>
        <dbReference type="Proteomes" id="UP001059546"/>
    </source>
</evidence>
<dbReference type="GO" id="GO:0005524">
    <property type="term" value="F:ATP binding"/>
    <property type="evidence" value="ECO:0007669"/>
    <property type="project" value="UniProtKB-KW"/>
</dbReference>
<dbReference type="PANTHER" id="PTHR11630">
    <property type="entry name" value="DNA REPLICATION LICENSING FACTOR MCM FAMILY MEMBER"/>
    <property type="match status" value="1"/>
</dbReference>
<dbReference type="InterPro" id="IPR012340">
    <property type="entry name" value="NA-bd_OB-fold"/>
</dbReference>
<dbReference type="Gene3D" id="3.40.50.300">
    <property type="entry name" value="P-loop containing nucleotide triphosphate hydrolases"/>
    <property type="match status" value="1"/>
</dbReference>
<dbReference type="Pfam" id="PF17855">
    <property type="entry name" value="MCM_lid"/>
    <property type="match status" value="1"/>
</dbReference>